<dbReference type="PANTHER" id="PTHR31672">
    <property type="entry name" value="BNACNNG10540D PROTEIN"/>
    <property type="match status" value="1"/>
</dbReference>
<keyword evidence="3" id="KW-1185">Reference proteome</keyword>
<dbReference type="InterPro" id="IPR013187">
    <property type="entry name" value="F-box-assoc_dom_typ3"/>
</dbReference>
<evidence type="ECO:0000259" key="1">
    <source>
        <dbReference type="Pfam" id="PF08268"/>
    </source>
</evidence>
<organism evidence="2 3">
    <name type="scientific">Solanum tuberosum</name>
    <name type="common">Potato</name>
    <dbReference type="NCBI Taxonomy" id="4113"/>
    <lineage>
        <taxon>Eukaryota</taxon>
        <taxon>Viridiplantae</taxon>
        <taxon>Streptophyta</taxon>
        <taxon>Embryophyta</taxon>
        <taxon>Tracheophyta</taxon>
        <taxon>Spermatophyta</taxon>
        <taxon>Magnoliopsida</taxon>
        <taxon>eudicotyledons</taxon>
        <taxon>Gunneridae</taxon>
        <taxon>Pentapetalae</taxon>
        <taxon>asterids</taxon>
        <taxon>lamiids</taxon>
        <taxon>Solanales</taxon>
        <taxon>Solanaceae</taxon>
        <taxon>Solanoideae</taxon>
        <taxon>Solaneae</taxon>
        <taxon>Solanum</taxon>
    </lineage>
</organism>
<protein>
    <recommendedName>
        <fullName evidence="1">F-box associated beta-propeller type 3 domain-containing protein</fullName>
    </recommendedName>
</protein>
<dbReference type="InParanoid" id="M1DF07"/>
<reference evidence="2" key="2">
    <citation type="submission" date="2015-06" db="UniProtKB">
        <authorList>
            <consortium name="EnsemblPlants"/>
        </authorList>
    </citation>
    <scope>IDENTIFICATION</scope>
    <source>
        <strain evidence="2">DM1-3 516 R44</strain>
    </source>
</reference>
<evidence type="ECO:0000313" key="3">
    <source>
        <dbReference type="Proteomes" id="UP000011115"/>
    </source>
</evidence>
<dbReference type="Proteomes" id="UP000011115">
    <property type="component" value="Unassembled WGS sequence"/>
</dbReference>
<dbReference type="PaxDb" id="4113-PGSC0003DMT400087993"/>
<dbReference type="Gramene" id="PGSC0003DMT400087993">
    <property type="protein sequence ID" value="PGSC0003DMT400087993"/>
    <property type="gene ID" value="PGSC0003DMG400037564"/>
</dbReference>
<evidence type="ECO:0000313" key="2">
    <source>
        <dbReference type="EnsemblPlants" id="PGSC0003DMT400087993"/>
    </source>
</evidence>
<proteinExistence type="predicted"/>
<reference evidence="3" key="1">
    <citation type="journal article" date="2011" name="Nature">
        <title>Genome sequence and analysis of the tuber crop potato.</title>
        <authorList>
            <consortium name="The Potato Genome Sequencing Consortium"/>
        </authorList>
    </citation>
    <scope>NUCLEOTIDE SEQUENCE [LARGE SCALE GENOMIC DNA]</scope>
    <source>
        <strain evidence="3">cv. DM1-3 516 R44</strain>
    </source>
</reference>
<name>M1DF07_SOLTU</name>
<accession>M1DF07</accession>
<sequence>MKFTEPLNNVLDSSDFRVVGSIHGLVNLATTCSHKLNCIWNPSLDEYMLLPTHNVNYEKTKSYVNIRMGFVYNQTSKSYKVIRILRYLNSMRVRVTITEVYSVESESRKDEEISVRT</sequence>
<dbReference type="InterPro" id="IPR050796">
    <property type="entry name" value="SCF_F-box_component"/>
</dbReference>
<dbReference type="EnsemblPlants" id="PGSC0003DMT400087993">
    <property type="protein sequence ID" value="PGSC0003DMT400087993"/>
    <property type="gene ID" value="PGSC0003DMG400037564"/>
</dbReference>
<dbReference type="AlphaFoldDB" id="M1DF07"/>
<dbReference type="PANTHER" id="PTHR31672:SF13">
    <property type="entry name" value="F-BOX PROTEIN CPR30-LIKE"/>
    <property type="match status" value="1"/>
</dbReference>
<dbReference type="Pfam" id="PF08268">
    <property type="entry name" value="FBA_3"/>
    <property type="match status" value="1"/>
</dbReference>
<feature type="domain" description="F-box associated beta-propeller type 3" evidence="1">
    <location>
        <begin position="16"/>
        <end position="106"/>
    </location>
</feature>
<dbReference type="HOGENOM" id="CLU_2089076_0_0_1"/>